<feature type="region of interest" description="Disordered" evidence="1">
    <location>
        <begin position="379"/>
        <end position="399"/>
    </location>
</feature>
<dbReference type="AlphaFoldDB" id="C7YV99"/>
<feature type="compositionally biased region" description="Basic and acidic residues" evidence="1">
    <location>
        <begin position="223"/>
        <end position="238"/>
    </location>
</feature>
<feature type="region of interest" description="Disordered" evidence="1">
    <location>
        <begin position="41"/>
        <end position="108"/>
    </location>
</feature>
<dbReference type="HOGENOM" id="CLU_690958_0_0_1"/>
<proteinExistence type="predicted"/>
<keyword evidence="3" id="KW-1185">Reference proteome</keyword>
<feature type="region of interest" description="Disordered" evidence="1">
    <location>
        <begin position="1"/>
        <end position="25"/>
    </location>
</feature>
<dbReference type="VEuPathDB" id="FungiDB:NECHADRAFT_85200"/>
<dbReference type="Proteomes" id="UP000005206">
    <property type="component" value="Chromosome 9"/>
</dbReference>
<dbReference type="GeneID" id="9675044"/>
<accession>C7YV99</accession>
<feature type="region of interest" description="Disordered" evidence="1">
    <location>
        <begin position="314"/>
        <end position="339"/>
    </location>
</feature>
<protein>
    <submittedName>
        <fullName evidence="2">Uncharacterized protein</fullName>
    </submittedName>
</protein>
<dbReference type="RefSeq" id="XP_003050659.1">
    <property type="nucleotide sequence ID" value="XM_003050613.1"/>
</dbReference>
<evidence type="ECO:0000313" key="2">
    <source>
        <dbReference type="EMBL" id="EEU44946.1"/>
    </source>
</evidence>
<organism evidence="2 3">
    <name type="scientific">Fusarium vanettenii (strain ATCC MYA-4622 / CBS 123669 / FGSC 9596 / NRRL 45880 / 77-13-4)</name>
    <name type="common">Fusarium solani subsp. pisi</name>
    <dbReference type="NCBI Taxonomy" id="660122"/>
    <lineage>
        <taxon>Eukaryota</taxon>
        <taxon>Fungi</taxon>
        <taxon>Dikarya</taxon>
        <taxon>Ascomycota</taxon>
        <taxon>Pezizomycotina</taxon>
        <taxon>Sordariomycetes</taxon>
        <taxon>Hypocreomycetidae</taxon>
        <taxon>Hypocreales</taxon>
        <taxon>Nectriaceae</taxon>
        <taxon>Fusarium</taxon>
        <taxon>Fusarium solani species complex</taxon>
        <taxon>Fusarium vanettenii</taxon>
    </lineage>
</organism>
<feature type="compositionally biased region" description="Basic residues" evidence="1">
    <location>
        <begin position="47"/>
        <end position="56"/>
    </location>
</feature>
<feature type="region of interest" description="Disordered" evidence="1">
    <location>
        <begin position="223"/>
        <end position="247"/>
    </location>
</feature>
<reference evidence="2 3" key="1">
    <citation type="journal article" date="2009" name="PLoS Genet.">
        <title>The genome of Nectria haematococca: contribution of supernumerary chromosomes to gene expansion.</title>
        <authorList>
            <person name="Coleman J.J."/>
            <person name="Rounsley S.D."/>
            <person name="Rodriguez-Carres M."/>
            <person name="Kuo A."/>
            <person name="Wasmann C.C."/>
            <person name="Grimwood J."/>
            <person name="Schmutz J."/>
            <person name="Taga M."/>
            <person name="White G.J."/>
            <person name="Zhou S."/>
            <person name="Schwartz D.C."/>
            <person name="Freitag M."/>
            <person name="Ma L.J."/>
            <person name="Danchin E.G."/>
            <person name="Henrissat B."/>
            <person name="Coutinho P.M."/>
            <person name="Nelson D.R."/>
            <person name="Straney D."/>
            <person name="Napoli C.A."/>
            <person name="Barker B.M."/>
            <person name="Gribskov M."/>
            <person name="Rep M."/>
            <person name="Kroken S."/>
            <person name="Molnar I."/>
            <person name="Rensing C."/>
            <person name="Kennell J.C."/>
            <person name="Zamora J."/>
            <person name="Farman M.L."/>
            <person name="Selker E.U."/>
            <person name="Salamov A."/>
            <person name="Shapiro H."/>
            <person name="Pangilinan J."/>
            <person name="Lindquist E."/>
            <person name="Lamers C."/>
            <person name="Grigoriev I.V."/>
            <person name="Geiser D.M."/>
            <person name="Covert S.F."/>
            <person name="Temporini E."/>
            <person name="Vanetten H.D."/>
        </authorList>
    </citation>
    <scope>NUCLEOTIDE SEQUENCE [LARGE SCALE GENOMIC DNA]</scope>
    <source>
        <strain evidence="3">ATCC MYA-4622 / CBS 123669 / FGSC 9596 / NRRL 45880 / 77-13-4</strain>
    </source>
</reference>
<dbReference type="EMBL" id="GG698900">
    <property type="protein sequence ID" value="EEU44946.1"/>
    <property type="molecule type" value="Genomic_DNA"/>
</dbReference>
<sequence length="399" mass="44053">MASPGDGDSQAPPTSSAGNDLGKRKRNSVHLYFYREPVTAVTGTLASKRRGPPPRRSRVDSDTTTAAQQPPPEPDAPDDSDPGATPVQFDADQEDQESPPALPVQPPDASLPEWLYNFTVKHQDIESLLDVFYQSCYPFARDKSDADSTSVKYPAEVIDDADITETSILQRPDRVSFLRGWNFCTDLYRLLQYLDDTFKTQQQFTRDEPGSEVANLLSLKRAKADPEKPPISYHHTDPQDGSGQQWKPQYPLTLCGCETLRQAVNQVLGEASSAAPDASRPTQNLDDDQHSAWPMPQPHILPSIWNDTTQYPLNPISGPNLPNPTHDTATTSNHPPRDQPLFDDLFHTWSFLIGEPDNLDPADSFAALGMMPRDAYRTSLAPRSTNEANDASGGNMQGI</sequence>
<feature type="compositionally biased region" description="Polar residues" evidence="1">
    <location>
        <begin position="323"/>
        <end position="334"/>
    </location>
</feature>
<dbReference type="KEGG" id="nhe:NECHADRAFT_85200"/>
<feature type="compositionally biased region" description="Polar residues" evidence="1">
    <location>
        <begin position="381"/>
        <end position="399"/>
    </location>
</feature>
<name>C7YV99_FUSV7</name>
<dbReference type="InParanoid" id="C7YV99"/>
<gene>
    <name evidence="2" type="ORF">NECHADRAFT_85200</name>
</gene>
<dbReference type="OrthoDB" id="2123952at2759"/>
<evidence type="ECO:0000313" key="3">
    <source>
        <dbReference type="Proteomes" id="UP000005206"/>
    </source>
</evidence>
<evidence type="ECO:0000256" key="1">
    <source>
        <dbReference type="SAM" id="MobiDB-lite"/>
    </source>
</evidence>